<name>A0AAF1KBH4_9HYPH</name>
<sequence length="123" mass="13721">MTEPRYVTKNSPCVDQTTDEIAVYYRAAKAGDAAVVRQTQGHVLQYAITAVEGTNPARGRIYIGQFGAFYTKHGKNCFEPKGQSSLVVPTPEVLAWAEEHPRGEVGYVWYRFEGYQALFSKPS</sequence>
<evidence type="ECO:0000313" key="2">
    <source>
        <dbReference type="Proteomes" id="UP000249499"/>
    </source>
</evidence>
<gene>
    <name evidence="1" type="ORF">PR017_23540</name>
</gene>
<dbReference type="Proteomes" id="UP000249499">
    <property type="component" value="Plasmid pTi1078"/>
</dbReference>
<reference evidence="2" key="2">
    <citation type="journal article" date="2023" name="MicrobiologyOpen">
        <title>Genomics of the tumorigenes clade of the family Rhizobiaceae and description of Rhizobium rhododendri sp. nov.</title>
        <authorList>
            <person name="Kuzmanovic N."/>
            <person name="diCenzo G.C."/>
            <person name="Bunk B."/>
            <person name="Sproeer C."/>
            <person name="Fruehling A."/>
            <person name="Neumann-Schaal M."/>
            <person name="Overmann J."/>
            <person name="Smalla K."/>
        </authorList>
    </citation>
    <scope>NUCLEOTIDE SEQUENCE [LARGE SCALE GENOMIC DNA]</scope>
    <source>
        <strain evidence="2">1078</strain>
        <plasmid evidence="2">pTi1078</plasmid>
    </source>
</reference>
<dbReference type="RefSeq" id="WP_111220978.1">
    <property type="nucleotide sequence ID" value="NZ_CP117257.1"/>
</dbReference>
<dbReference type="EMBL" id="CP117257">
    <property type="protein sequence ID" value="WFR98314.1"/>
    <property type="molecule type" value="Genomic_DNA"/>
</dbReference>
<geneLocation type="plasmid" evidence="1 2">
    <name>pTi1078</name>
</geneLocation>
<accession>A0AAF1KBH4</accession>
<proteinExistence type="predicted"/>
<dbReference type="KEGG" id="rtu:PR017_23540"/>
<dbReference type="AlphaFoldDB" id="A0AAF1KBH4"/>
<reference evidence="1 2" key="1">
    <citation type="journal article" date="2018" name="Sci. Rep.">
        <title>Rhizobium tumorigenes sp. nov., a novel plant tumorigenic bacterium isolated from cane gall tumors on thornless blackberry.</title>
        <authorList>
            <person name="Kuzmanovi N."/>
            <person name="Smalla K."/>
            <person name="Gronow S."/>
            <person name="PuBawska J."/>
        </authorList>
    </citation>
    <scope>NUCLEOTIDE SEQUENCE [LARGE SCALE GENOMIC DNA]</scope>
    <source>
        <strain evidence="1 2">1078</strain>
    </source>
</reference>
<protein>
    <submittedName>
        <fullName evidence="1">Uncharacterized protein</fullName>
    </submittedName>
</protein>
<organism evidence="1 2">
    <name type="scientific">Rhizobium tumorigenes</name>
    <dbReference type="NCBI Taxonomy" id="2041385"/>
    <lineage>
        <taxon>Bacteria</taxon>
        <taxon>Pseudomonadati</taxon>
        <taxon>Pseudomonadota</taxon>
        <taxon>Alphaproteobacteria</taxon>
        <taxon>Hyphomicrobiales</taxon>
        <taxon>Rhizobiaceae</taxon>
        <taxon>Rhizobium/Agrobacterium group</taxon>
        <taxon>Rhizobium</taxon>
    </lineage>
</organism>
<evidence type="ECO:0000313" key="1">
    <source>
        <dbReference type="EMBL" id="WFR98314.1"/>
    </source>
</evidence>
<keyword evidence="1" id="KW-0614">Plasmid</keyword>
<keyword evidence="2" id="KW-1185">Reference proteome</keyword>